<keyword evidence="3" id="KW-1185">Reference proteome</keyword>
<dbReference type="RefSeq" id="WP_095509747.1">
    <property type="nucleotide sequence ID" value="NZ_MQWD01000001.1"/>
</dbReference>
<dbReference type="AlphaFoldDB" id="A0A271IXX6"/>
<proteinExistence type="predicted"/>
<name>A0A271IXX6_9BACT</name>
<dbReference type="Proteomes" id="UP000216339">
    <property type="component" value="Unassembled WGS sequence"/>
</dbReference>
<dbReference type="PANTHER" id="PTHR48090:SF7">
    <property type="entry name" value="RFBJ PROTEIN"/>
    <property type="match status" value="1"/>
</dbReference>
<dbReference type="InterPro" id="IPR050256">
    <property type="entry name" value="Glycosyltransferase_2"/>
</dbReference>
<sequence length="248" mass="25982">MRVAVVIPARDEEASVGAVVRGLPREACGVAEVVVVDNCSSDGTAEAARAAGATVVSEPRAGYGRACLAGLAHLAPDPPDVVAFVDADLSDDPADLASILAPIARDEADLVIGSRVLGQRAGRVERGALLPQARWGNALACALVRLRWGARFTDLGPFRAVRWRELEALGMRDETFGWTVEMQVRAVRAGLRCTEVPVAYRRRVGRSKITGTVSGTVRAGAKILWTVGAHAVRGPLRPGGGASYAAVA</sequence>
<dbReference type="Pfam" id="PF00535">
    <property type="entry name" value="Glycos_transf_2"/>
    <property type="match status" value="1"/>
</dbReference>
<comment type="caution">
    <text evidence="2">The sequence shown here is derived from an EMBL/GenBank/DDBJ whole genome shotgun (WGS) entry which is preliminary data.</text>
</comment>
<evidence type="ECO:0000313" key="2">
    <source>
        <dbReference type="EMBL" id="PAP76106.1"/>
    </source>
</evidence>
<accession>A0A271IXX6</accession>
<feature type="domain" description="Glycosyltransferase 2-like" evidence="1">
    <location>
        <begin position="5"/>
        <end position="129"/>
    </location>
</feature>
<evidence type="ECO:0000259" key="1">
    <source>
        <dbReference type="Pfam" id="PF00535"/>
    </source>
</evidence>
<dbReference type="Gene3D" id="3.90.550.10">
    <property type="entry name" value="Spore Coat Polysaccharide Biosynthesis Protein SpsA, Chain A"/>
    <property type="match status" value="1"/>
</dbReference>
<dbReference type="CDD" id="cd04179">
    <property type="entry name" value="DPM_DPG-synthase_like"/>
    <property type="match status" value="1"/>
</dbReference>
<gene>
    <name evidence="2" type="ORF">BSZ37_06430</name>
</gene>
<organism evidence="2 3">
    <name type="scientific">Rubrivirga marina</name>
    <dbReference type="NCBI Taxonomy" id="1196024"/>
    <lineage>
        <taxon>Bacteria</taxon>
        <taxon>Pseudomonadati</taxon>
        <taxon>Rhodothermota</taxon>
        <taxon>Rhodothermia</taxon>
        <taxon>Rhodothermales</taxon>
        <taxon>Rubricoccaceae</taxon>
        <taxon>Rubrivirga</taxon>
    </lineage>
</organism>
<dbReference type="SUPFAM" id="SSF53448">
    <property type="entry name" value="Nucleotide-diphospho-sugar transferases"/>
    <property type="match status" value="1"/>
</dbReference>
<protein>
    <recommendedName>
        <fullName evidence="1">Glycosyltransferase 2-like domain-containing protein</fullName>
    </recommendedName>
</protein>
<dbReference type="OrthoDB" id="9797819at2"/>
<reference evidence="2 3" key="1">
    <citation type="submission" date="2016-11" db="EMBL/GenBank/DDBJ databases">
        <title>Study of marine rhodopsin-containing bacteria.</title>
        <authorList>
            <person name="Yoshizawa S."/>
            <person name="Kumagai Y."/>
            <person name="Kogure K."/>
        </authorList>
    </citation>
    <scope>NUCLEOTIDE SEQUENCE [LARGE SCALE GENOMIC DNA]</scope>
    <source>
        <strain evidence="2 3">SAORIC-28</strain>
    </source>
</reference>
<dbReference type="InterPro" id="IPR001173">
    <property type="entry name" value="Glyco_trans_2-like"/>
</dbReference>
<evidence type="ECO:0000313" key="3">
    <source>
        <dbReference type="Proteomes" id="UP000216339"/>
    </source>
</evidence>
<dbReference type="InterPro" id="IPR029044">
    <property type="entry name" value="Nucleotide-diphossugar_trans"/>
</dbReference>
<dbReference type="EMBL" id="MQWD01000001">
    <property type="protein sequence ID" value="PAP76106.1"/>
    <property type="molecule type" value="Genomic_DNA"/>
</dbReference>
<dbReference type="PANTHER" id="PTHR48090">
    <property type="entry name" value="UNDECAPRENYL-PHOSPHATE 4-DEOXY-4-FORMAMIDO-L-ARABINOSE TRANSFERASE-RELATED"/>
    <property type="match status" value="1"/>
</dbReference>